<evidence type="ECO:0000256" key="1">
    <source>
        <dbReference type="ARBA" id="ARBA00004141"/>
    </source>
</evidence>
<evidence type="ECO:0000256" key="9">
    <source>
        <dbReference type="ARBA" id="ARBA00024362"/>
    </source>
</evidence>
<comment type="subcellular location">
    <subcellularLocation>
        <location evidence="1">Membrane</location>
        <topology evidence="1">Multi-pass membrane protein</topology>
    </subcellularLocation>
    <subcellularLocation>
        <location evidence="2">Plastid</location>
        <location evidence="2">Chloroplast</location>
    </subcellularLocation>
</comment>
<keyword evidence="13" id="KW-1185">Reference proteome</keyword>
<dbReference type="FunFam" id="1.20.1250.20:FF:000086">
    <property type="entry name" value="ascorbate transporter, chloroplastic isoform X2"/>
    <property type="match status" value="1"/>
</dbReference>
<dbReference type="CDD" id="cd17380">
    <property type="entry name" value="MFS_SLC17A9_like"/>
    <property type="match status" value="1"/>
</dbReference>
<dbReference type="RefSeq" id="XP_005703857.1">
    <property type="nucleotide sequence ID" value="XM_005703800.1"/>
</dbReference>
<keyword evidence="3" id="KW-0150">Chloroplast</keyword>
<dbReference type="InterPro" id="IPR011701">
    <property type="entry name" value="MFS"/>
</dbReference>
<dbReference type="GO" id="GO:0015291">
    <property type="term" value="F:secondary active transmembrane transporter activity"/>
    <property type="evidence" value="ECO:0007669"/>
    <property type="project" value="UniProtKB-ARBA"/>
</dbReference>
<evidence type="ECO:0000256" key="7">
    <source>
        <dbReference type="ARBA" id="ARBA00022989"/>
    </source>
</evidence>
<name>M2XBT3_GALSU</name>
<dbReference type="InterPro" id="IPR036259">
    <property type="entry name" value="MFS_trans_sf"/>
</dbReference>
<feature type="transmembrane region" description="Helical" evidence="10">
    <location>
        <begin position="182"/>
        <end position="202"/>
    </location>
</feature>
<dbReference type="SUPFAM" id="SSF103473">
    <property type="entry name" value="MFS general substrate transporter"/>
    <property type="match status" value="1"/>
</dbReference>
<feature type="transmembrane region" description="Helical" evidence="10">
    <location>
        <begin position="438"/>
        <end position="459"/>
    </location>
</feature>
<dbReference type="eggNOG" id="KOG2532">
    <property type="taxonomic scope" value="Eukaryota"/>
</dbReference>
<dbReference type="PANTHER" id="PTHR11662">
    <property type="entry name" value="SOLUTE CARRIER FAMILY 17"/>
    <property type="match status" value="1"/>
</dbReference>
<dbReference type="GO" id="GO:0042170">
    <property type="term" value="C:plastid membrane"/>
    <property type="evidence" value="ECO:0007669"/>
    <property type="project" value="UniProtKB-ARBA"/>
</dbReference>
<sequence>MRCLCKQVDLKGMNNRMAKEINACAFVKLPTCVLGKPYNSLCIKCTATICRWKFFCRSFKLSTINSNRKALGVYSSDKTTNQESDNSKALKVSDTFVKTLKSRYGWSMKNVPERFLVVLMCFLSFVLCNMDRVNVSVAILPMSKEFGWSQSTVGVIQSSFFWGYLVTQIPGGYLADKYGGKLVLGWGVLAWSLMTFVTPYAASKSFPVLLLSRALLGFGEGVAMPAMNQVVSKWIPSGERSRSLALIYSGMYFGSVIGLLLCPKMMSTLGWHSVFTSFGALGILWWLIWNAWIKSSPEKSNSISQDEKNYILKQRTTIGNKMDRTSRDIPWKLLFSKKATWAIIVAHFCTTWGYFVLLTWLPTYFNQHLGLNLASSSFVSVLPWLAMALSANVGGWCADYLLSKGFSITFVRKLMQTMGLMGPALFLSIVSFVHHPVTAVLCMALALGLGSFAQSGVYANHQDIGPEYAGVLLGISNSFAAIPGIVGVALTGFILDKTGGAWYIVFGVAIGFYILGTVVYNTMGTGKQVF</sequence>
<dbReference type="AlphaFoldDB" id="M2XBT3"/>
<keyword evidence="5 10" id="KW-0812">Transmembrane</keyword>
<feature type="transmembrane region" description="Helical" evidence="10">
    <location>
        <begin position="273"/>
        <end position="293"/>
    </location>
</feature>
<evidence type="ECO:0000256" key="8">
    <source>
        <dbReference type="ARBA" id="ARBA00023136"/>
    </source>
</evidence>
<dbReference type="PANTHER" id="PTHR11662:SF446">
    <property type="entry name" value="SODIUM-DEPENDENT PHOSPHATE TRANSPORT PROTEIN 1, CHLOROPLASTIC"/>
    <property type="match status" value="1"/>
</dbReference>
<feature type="domain" description="Major facilitator superfamily (MFS) profile" evidence="11">
    <location>
        <begin position="117"/>
        <end position="528"/>
    </location>
</feature>
<evidence type="ECO:0000256" key="10">
    <source>
        <dbReference type="SAM" id="Phobius"/>
    </source>
</evidence>
<proteinExistence type="inferred from homology"/>
<accession>M2XBT3</accession>
<dbReference type="GO" id="GO:0009507">
    <property type="term" value="C:chloroplast"/>
    <property type="evidence" value="ECO:0007669"/>
    <property type="project" value="UniProtKB-SubCell"/>
</dbReference>
<evidence type="ECO:0000256" key="6">
    <source>
        <dbReference type="ARBA" id="ARBA00022946"/>
    </source>
</evidence>
<evidence type="ECO:0000256" key="2">
    <source>
        <dbReference type="ARBA" id="ARBA00004229"/>
    </source>
</evidence>
<dbReference type="Proteomes" id="UP000030680">
    <property type="component" value="Unassembled WGS sequence"/>
</dbReference>
<feature type="transmembrane region" description="Helical" evidence="10">
    <location>
        <begin position="501"/>
        <end position="520"/>
    </location>
</feature>
<feature type="transmembrane region" description="Helical" evidence="10">
    <location>
        <begin position="339"/>
        <end position="361"/>
    </location>
</feature>
<dbReference type="GeneID" id="17086254"/>
<dbReference type="STRING" id="130081.M2XBT3"/>
<evidence type="ECO:0000259" key="11">
    <source>
        <dbReference type="PROSITE" id="PS50850"/>
    </source>
</evidence>
<dbReference type="Gene3D" id="1.20.1250.20">
    <property type="entry name" value="MFS general substrate transporter like domains"/>
    <property type="match status" value="2"/>
</dbReference>
<evidence type="ECO:0000256" key="5">
    <source>
        <dbReference type="ARBA" id="ARBA00022692"/>
    </source>
</evidence>
<dbReference type="Gramene" id="EME27337">
    <property type="protein sequence ID" value="EME27337"/>
    <property type="gene ID" value="Gasu_50680"/>
</dbReference>
<dbReference type="Pfam" id="PF07690">
    <property type="entry name" value="MFS_1"/>
    <property type="match status" value="1"/>
</dbReference>
<feature type="transmembrane region" description="Helical" evidence="10">
    <location>
        <begin position="414"/>
        <end position="432"/>
    </location>
</feature>
<feature type="transmembrane region" description="Helical" evidence="10">
    <location>
        <begin position="243"/>
        <end position="261"/>
    </location>
</feature>
<dbReference type="FunFam" id="1.20.1250.20:FF:000058">
    <property type="entry name" value="ascorbate transporter, chloroplastic isoform X1"/>
    <property type="match status" value="1"/>
</dbReference>
<dbReference type="EMBL" id="KB454533">
    <property type="protein sequence ID" value="EME27337.1"/>
    <property type="molecule type" value="Genomic_DNA"/>
</dbReference>
<dbReference type="InterPro" id="IPR050382">
    <property type="entry name" value="MFS_Na/Anion_cotransporter"/>
</dbReference>
<feature type="transmembrane region" description="Helical" evidence="10">
    <location>
        <begin position="208"/>
        <end position="231"/>
    </location>
</feature>
<gene>
    <name evidence="12" type="ORF">Gasu_50680</name>
</gene>
<reference evidence="13" key="1">
    <citation type="journal article" date="2013" name="Science">
        <title>Gene transfer from bacteria and archaea facilitated evolution of an extremophilic eukaryote.</title>
        <authorList>
            <person name="Schonknecht G."/>
            <person name="Chen W.H."/>
            <person name="Ternes C.M."/>
            <person name="Barbier G.G."/>
            <person name="Shrestha R.P."/>
            <person name="Stanke M."/>
            <person name="Brautigam A."/>
            <person name="Baker B.J."/>
            <person name="Banfield J.F."/>
            <person name="Garavito R.M."/>
            <person name="Carr K."/>
            <person name="Wilkerson C."/>
            <person name="Rensing S.A."/>
            <person name="Gagneul D."/>
            <person name="Dickenson N.E."/>
            <person name="Oesterhelt C."/>
            <person name="Lercher M.J."/>
            <person name="Weber A.P."/>
        </authorList>
    </citation>
    <scope>NUCLEOTIDE SEQUENCE [LARGE SCALE GENOMIC DNA]</scope>
    <source>
        <strain evidence="13">074W</strain>
    </source>
</reference>
<organism evidence="12 13">
    <name type="scientific">Galdieria sulphuraria</name>
    <name type="common">Red alga</name>
    <dbReference type="NCBI Taxonomy" id="130081"/>
    <lineage>
        <taxon>Eukaryota</taxon>
        <taxon>Rhodophyta</taxon>
        <taxon>Bangiophyceae</taxon>
        <taxon>Galdieriales</taxon>
        <taxon>Galdieriaceae</taxon>
        <taxon>Galdieria</taxon>
    </lineage>
</organism>
<keyword evidence="8 10" id="KW-0472">Membrane</keyword>
<keyword evidence="6" id="KW-0809">Transit peptide</keyword>
<evidence type="ECO:0000313" key="13">
    <source>
        <dbReference type="Proteomes" id="UP000030680"/>
    </source>
</evidence>
<dbReference type="OMA" id="LITFWMP"/>
<protein>
    <submittedName>
        <fullName evidence="12">MFS transporter, anion:cation symporter (ACS) family</fullName>
    </submittedName>
</protein>
<evidence type="ECO:0000313" key="12">
    <source>
        <dbReference type="EMBL" id="EME27337.1"/>
    </source>
</evidence>
<keyword evidence="4" id="KW-0934">Plastid</keyword>
<comment type="similarity">
    <text evidence="9">Belongs to the major facilitator superfamily. Sodium/anion cotransporter (TC 2.A.1.14) family.</text>
</comment>
<dbReference type="InterPro" id="IPR020846">
    <property type="entry name" value="MFS_dom"/>
</dbReference>
<feature type="transmembrane region" description="Helical" evidence="10">
    <location>
        <begin position="155"/>
        <end position="175"/>
    </location>
</feature>
<dbReference type="KEGG" id="gsl:Gasu_50680"/>
<evidence type="ECO:0000256" key="4">
    <source>
        <dbReference type="ARBA" id="ARBA00022640"/>
    </source>
</evidence>
<feature type="transmembrane region" description="Helical" evidence="10">
    <location>
        <begin position="381"/>
        <end position="402"/>
    </location>
</feature>
<feature type="transmembrane region" description="Helical" evidence="10">
    <location>
        <begin position="471"/>
        <end position="495"/>
    </location>
</feature>
<evidence type="ECO:0000256" key="3">
    <source>
        <dbReference type="ARBA" id="ARBA00022528"/>
    </source>
</evidence>
<dbReference type="PROSITE" id="PS50850">
    <property type="entry name" value="MFS"/>
    <property type="match status" value="1"/>
</dbReference>
<feature type="transmembrane region" description="Helical" evidence="10">
    <location>
        <begin position="115"/>
        <end position="135"/>
    </location>
</feature>
<dbReference type="OrthoDB" id="2250022at2759"/>
<dbReference type="InterPro" id="IPR044777">
    <property type="entry name" value="SLC17A9-like"/>
</dbReference>
<keyword evidence="7 10" id="KW-1133">Transmembrane helix</keyword>